<dbReference type="Proteomes" id="UP000276133">
    <property type="component" value="Unassembled WGS sequence"/>
</dbReference>
<accession>A0A3M7PJC5</accession>
<evidence type="ECO:0000313" key="1">
    <source>
        <dbReference type="EMBL" id="RMZ99103.1"/>
    </source>
</evidence>
<gene>
    <name evidence="1" type="ORF">BpHYR1_037820</name>
</gene>
<keyword evidence="2" id="KW-1185">Reference proteome</keyword>
<organism evidence="1 2">
    <name type="scientific">Brachionus plicatilis</name>
    <name type="common">Marine rotifer</name>
    <name type="synonym">Brachionus muelleri</name>
    <dbReference type="NCBI Taxonomy" id="10195"/>
    <lineage>
        <taxon>Eukaryota</taxon>
        <taxon>Metazoa</taxon>
        <taxon>Spiralia</taxon>
        <taxon>Gnathifera</taxon>
        <taxon>Rotifera</taxon>
        <taxon>Eurotatoria</taxon>
        <taxon>Monogononta</taxon>
        <taxon>Pseudotrocha</taxon>
        <taxon>Ploima</taxon>
        <taxon>Brachionidae</taxon>
        <taxon>Brachionus</taxon>
    </lineage>
</organism>
<protein>
    <submittedName>
        <fullName evidence="1">Uncharacterized protein</fullName>
    </submittedName>
</protein>
<reference evidence="1 2" key="1">
    <citation type="journal article" date="2018" name="Sci. Rep.">
        <title>Genomic signatures of local adaptation to the degree of environmental predictability in rotifers.</title>
        <authorList>
            <person name="Franch-Gras L."/>
            <person name="Hahn C."/>
            <person name="Garcia-Roger E.M."/>
            <person name="Carmona M.J."/>
            <person name="Serra M."/>
            <person name="Gomez A."/>
        </authorList>
    </citation>
    <scope>NUCLEOTIDE SEQUENCE [LARGE SCALE GENOMIC DNA]</scope>
    <source>
        <strain evidence="1">HYR1</strain>
    </source>
</reference>
<dbReference type="AlphaFoldDB" id="A0A3M7PJC5"/>
<comment type="caution">
    <text evidence="1">The sequence shown here is derived from an EMBL/GenBank/DDBJ whole genome shotgun (WGS) entry which is preliminary data.</text>
</comment>
<dbReference type="EMBL" id="REGN01010411">
    <property type="protein sequence ID" value="RMZ99103.1"/>
    <property type="molecule type" value="Genomic_DNA"/>
</dbReference>
<evidence type="ECO:0000313" key="2">
    <source>
        <dbReference type="Proteomes" id="UP000276133"/>
    </source>
</evidence>
<sequence>MAGAASRVPSHNQCLFSHRICKFFSVAKINIRSVVFSINLWVWLRKDKISLRRIVLLQIIISTKYESTTKR</sequence>
<name>A0A3M7PJC5_BRAPC</name>
<proteinExistence type="predicted"/>